<dbReference type="AlphaFoldDB" id="A0A9P6DMU0"/>
<proteinExistence type="predicted"/>
<sequence>MRGKNGIPNNAYIPPEIEPDGLLKMGVNQPVWQDANIADFPNGNVPDWLADESAEYSNLHTWFNAEFKATKKAFDVSVDLDIKYFLLIKLHYLDDIGLQWKADAIALPGADGGPEWDVMPQLPLLQKAISCTKTEDLVELVIIDGMSDNASSDDDDGGELEEALSEVDAVVLNALDHVDSWFHAA</sequence>
<reference evidence="1" key="1">
    <citation type="journal article" date="2020" name="Nat. Commun.">
        <title>Large-scale genome sequencing of mycorrhizal fungi provides insights into the early evolution of symbiotic traits.</title>
        <authorList>
            <person name="Miyauchi S."/>
            <person name="Kiss E."/>
            <person name="Kuo A."/>
            <person name="Drula E."/>
            <person name="Kohler A."/>
            <person name="Sanchez-Garcia M."/>
            <person name="Morin E."/>
            <person name="Andreopoulos B."/>
            <person name="Barry K.W."/>
            <person name="Bonito G."/>
            <person name="Buee M."/>
            <person name="Carver A."/>
            <person name="Chen C."/>
            <person name="Cichocki N."/>
            <person name="Clum A."/>
            <person name="Culley D."/>
            <person name="Crous P.W."/>
            <person name="Fauchery L."/>
            <person name="Girlanda M."/>
            <person name="Hayes R.D."/>
            <person name="Keri Z."/>
            <person name="LaButti K."/>
            <person name="Lipzen A."/>
            <person name="Lombard V."/>
            <person name="Magnuson J."/>
            <person name="Maillard F."/>
            <person name="Murat C."/>
            <person name="Nolan M."/>
            <person name="Ohm R.A."/>
            <person name="Pangilinan J."/>
            <person name="Pereira M.F."/>
            <person name="Perotto S."/>
            <person name="Peter M."/>
            <person name="Pfister S."/>
            <person name="Riley R."/>
            <person name="Sitrit Y."/>
            <person name="Stielow J.B."/>
            <person name="Szollosi G."/>
            <person name="Zifcakova L."/>
            <person name="Stursova M."/>
            <person name="Spatafora J.W."/>
            <person name="Tedersoo L."/>
            <person name="Vaario L.M."/>
            <person name="Yamada A."/>
            <person name="Yan M."/>
            <person name="Wang P."/>
            <person name="Xu J."/>
            <person name="Bruns T."/>
            <person name="Baldrian P."/>
            <person name="Vilgalys R."/>
            <person name="Dunand C."/>
            <person name="Henrissat B."/>
            <person name="Grigoriev I.V."/>
            <person name="Hibbett D."/>
            <person name="Nagy L.G."/>
            <person name="Martin F.M."/>
        </authorList>
    </citation>
    <scope>NUCLEOTIDE SEQUENCE</scope>
    <source>
        <strain evidence="1">UP504</strain>
    </source>
</reference>
<keyword evidence="2" id="KW-1185">Reference proteome</keyword>
<protein>
    <submittedName>
        <fullName evidence="1">Uncharacterized protein</fullName>
    </submittedName>
</protein>
<gene>
    <name evidence="1" type="ORF">BS47DRAFT_1401379</name>
</gene>
<accession>A0A9P6DMU0</accession>
<dbReference type="EMBL" id="MU129224">
    <property type="protein sequence ID" value="KAF9504458.1"/>
    <property type="molecule type" value="Genomic_DNA"/>
</dbReference>
<comment type="caution">
    <text evidence="1">The sequence shown here is derived from an EMBL/GenBank/DDBJ whole genome shotgun (WGS) entry which is preliminary data.</text>
</comment>
<organism evidence="1 2">
    <name type="scientific">Hydnum rufescens UP504</name>
    <dbReference type="NCBI Taxonomy" id="1448309"/>
    <lineage>
        <taxon>Eukaryota</taxon>
        <taxon>Fungi</taxon>
        <taxon>Dikarya</taxon>
        <taxon>Basidiomycota</taxon>
        <taxon>Agaricomycotina</taxon>
        <taxon>Agaricomycetes</taxon>
        <taxon>Cantharellales</taxon>
        <taxon>Hydnaceae</taxon>
        <taxon>Hydnum</taxon>
    </lineage>
</organism>
<evidence type="ECO:0000313" key="2">
    <source>
        <dbReference type="Proteomes" id="UP000886523"/>
    </source>
</evidence>
<evidence type="ECO:0000313" key="1">
    <source>
        <dbReference type="EMBL" id="KAF9504458.1"/>
    </source>
</evidence>
<dbReference type="Proteomes" id="UP000886523">
    <property type="component" value="Unassembled WGS sequence"/>
</dbReference>
<name>A0A9P6DMU0_9AGAM</name>
<dbReference type="OrthoDB" id="3259165at2759"/>